<evidence type="ECO:0000313" key="2">
    <source>
        <dbReference type="Proteomes" id="UP000274131"/>
    </source>
</evidence>
<reference evidence="1 2" key="2">
    <citation type="submission" date="2018-10" db="EMBL/GenBank/DDBJ databases">
        <authorList>
            <consortium name="Pathogen Informatics"/>
        </authorList>
    </citation>
    <scope>NUCLEOTIDE SEQUENCE [LARGE SCALE GENOMIC DNA]</scope>
</reference>
<evidence type="ECO:0000313" key="3">
    <source>
        <dbReference type="WBParaSite" id="EVEC_0000194201-mRNA-1"/>
    </source>
</evidence>
<protein>
    <submittedName>
        <fullName evidence="3">GRANULINS domain-containing protein</fullName>
    </submittedName>
</protein>
<proteinExistence type="predicted"/>
<keyword evidence="2" id="KW-1185">Reference proteome</keyword>
<dbReference type="Proteomes" id="UP000274131">
    <property type="component" value="Unassembled WGS sequence"/>
</dbReference>
<reference evidence="3" key="1">
    <citation type="submission" date="2017-02" db="UniProtKB">
        <authorList>
            <consortium name="WormBaseParasite"/>
        </authorList>
    </citation>
    <scope>IDENTIFICATION</scope>
</reference>
<gene>
    <name evidence="1" type="ORF">EVEC_LOCUS1650</name>
</gene>
<dbReference type="OrthoDB" id="10634409at2759"/>
<dbReference type="AlphaFoldDB" id="A0A0N4UWR3"/>
<accession>A0A0N4UWR3</accession>
<dbReference type="EMBL" id="UXUI01007244">
    <property type="protein sequence ID" value="VDD86507.1"/>
    <property type="molecule type" value="Genomic_DNA"/>
</dbReference>
<dbReference type="WBParaSite" id="EVEC_0000194201-mRNA-1">
    <property type="protein sequence ID" value="EVEC_0000194201-mRNA-1"/>
    <property type="gene ID" value="EVEC_0000194201"/>
</dbReference>
<evidence type="ECO:0000313" key="1">
    <source>
        <dbReference type="EMBL" id="VDD86507.1"/>
    </source>
</evidence>
<name>A0A0N4UWR3_ENTVE</name>
<sequence length="244" mass="25858">MGFGGGGYCATCAMKSQGLNSPGFGYGEVTHNFGVPSISTPQKTVQTTYGNIVGDNLGYTATSGSSPSTYNTAPTSYTTQFTIPTSICPTGKCFCNSGICTSCNSCGWNRAPCPCMNGGGNCCNRQQFNSYENFQPWGTSNSNGGYQTSTFNTGSNPMNPAPVIQTFTVQPNFGTDNSFSFGYNSNSANYGTFSSLPKSNFENFNQFGTSNTQYGSASNRFGSSSPYINNIPNLIVTTNKQHKA</sequence>
<organism evidence="3">
    <name type="scientific">Enterobius vermicularis</name>
    <name type="common">Human pinworm</name>
    <dbReference type="NCBI Taxonomy" id="51028"/>
    <lineage>
        <taxon>Eukaryota</taxon>
        <taxon>Metazoa</taxon>
        <taxon>Ecdysozoa</taxon>
        <taxon>Nematoda</taxon>
        <taxon>Chromadorea</taxon>
        <taxon>Rhabditida</taxon>
        <taxon>Spirurina</taxon>
        <taxon>Oxyuridomorpha</taxon>
        <taxon>Oxyuroidea</taxon>
        <taxon>Oxyuridae</taxon>
        <taxon>Enterobius</taxon>
    </lineage>
</organism>